<evidence type="ECO:0000313" key="2">
    <source>
        <dbReference type="EMBL" id="OCS83109.1"/>
    </source>
</evidence>
<dbReference type="EMBL" id="MASJ01000039">
    <property type="protein sequence ID" value="OCS83109.1"/>
    <property type="molecule type" value="Genomic_DNA"/>
</dbReference>
<feature type="transmembrane region" description="Helical" evidence="1">
    <location>
        <begin position="40"/>
        <end position="63"/>
    </location>
</feature>
<keyword evidence="1" id="KW-1133">Transmembrane helix</keyword>
<protein>
    <recommendedName>
        <fullName evidence="4">Zinc-ribbon domain-containing protein</fullName>
    </recommendedName>
</protein>
<evidence type="ECO:0000313" key="3">
    <source>
        <dbReference type="Proteomes" id="UP000093199"/>
    </source>
</evidence>
<accession>A0A1C0Y7F2</accession>
<feature type="transmembrane region" description="Helical" evidence="1">
    <location>
        <begin position="162"/>
        <end position="182"/>
    </location>
</feature>
<gene>
    <name evidence="2" type="ORF">A6M13_06830</name>
</gene>
<dbReference type="AlphaFoldDB" id="A0A1C0Y7F2"/>
<feature type="transmembrane region" description="Helical" evidence="1">
    <location>
        <begin position="83"/>
        <end position="102"/>
    </location>
</feature>
<feature type="transmembrane region" description="Helical" evidence="1">
    <location>
        <begin position="114"/>
        <end position="134"/>
    </location>
</feature>
<name>A0A1C0Y7F2_9BACL</name>
<evidence type="ECO:0008006" key="4">
    <source>
        <dbReference type="Google" id="ProtNLM"/>
    </source>
</evidence>
<keyword evidence="3" id="KW-1185">Reference proteome</keyword>
<keyword evidence="1" id="KW-0812">Transmembrane</keyword>
<comment type="caution">
    <text evidence="2">The sequence shown here is derived from an EMBL/GenBank/DDBJ whole genome shotgun (WGS) entry which is preliminary data.</text>
</comment>
<dbReference type="OrthoDB" id="7359894at2"/>
<proteinExistence type="predicted"/>
<organism evidence="2 3">
    <name type="scientific">Caryophanon tenue</name>
    <dbReference type="NCBI Taxonomy" id="33978"/>
    <lineage>
        <taxon>Bacteria</taxon>
        <taxon>Bacillati</taxon>
        <taxon>Bacillota</taxon>
        <taxon>Bacilli</taxon>
        <taxon>Bacillales</taxon>
        <taxon>Caryophanaceae</taxon>
        <taxon>Caryophanon</taxon>
    </lineage>
</organism>
<keyword evidence="1" id="KW-0472">Membrane</keyword>
<dbReference type="STRING" id="33978.A6M13_06830"/>
<reference evidence="2 3" key="1">
    <citation type="submission" date="2016-07" db="EMBL/GenBank/DDBJ databases">
        <title>Caryophanon tenue genome sequencing.</title>
        <authorList>
            <person name="Verma A."/>
            <person name="Pal Y."/>
            <person name="Krishnamurthi S."/>
        </authorList>
    </citation>
    <scope>NUCLEOTIDE SEQUENCE [LARGE SCALE GENOMIC DNA]</scope>
    <source>
        <strain evidence="2 3">DSM 14152</strain>
    </source>
</reference>
<evidence type="ECO:0000256" key="1">
    <source>
        <dbReference type="SAM" id="Phobius"/>
    </source>
</evidence>
<dbReference type="RefSeq" id="WP_066548240.1">
    <property type="nucleotide sequence ID" value="NZ_MASJ01000039.1"/>
</dbReference>
<dbReference type="Proteomes" id="UP000093199">
    <property type="component" value="Unassembled WGS sequence"/>
</dbReference>
<sequence>MKRYCATCDRIHPITAKFCGNCGQKLDDIGQFIEKYTFTWWLPIYGLFVLLLGGMVSLSIAFTHTHWAFHMYNVVSGNTDYRFLLALIICFVCYIGMMAFLLKHFARRRVIVYGRIVTFMMAIVGLIMSSYQAFAVYEIVQGHTAFSDELRAHIPVEQLESIYPLVFATFIVLAIFYSIALLQSVRRRLK</sequence>